<proteinExistence type="predicted"/>
<comment type="caution">
    <text evidence="1">The sequence shown here is derived from an EMBL/GenBank/DDBJ whole genome shotgun (WGS) entry which is preliminary data.</text>
</comment>
<protein>
    <submittedName>
        <fullName evidence="1">Cold shock protein CspC</fullName>
    </submittedName>
</protein>
<name>A0ACB5UJP2_9FIRM</name>
<reference evidence="1" key="1">
    <citation type="submission" date="2023-09" db="EMBL/GenBank/DDBJ databases">
        <title>Vallitalea sediminicola and Vallitalea maricola sp. nov., anaerobic bacteria isolated from marine sediment.</title>
        <authorList>
            <person name="Hirano S."/>
            <person name="Maeda A."/>
            <person name="Terahara T."/>
            <person name="Mori K."/>
            <person name="Hamada M."/>
            <person name="Matsumoto R."/>
            <person name="Kobayashi T."/>
        </authorList>
    </citation>
    <scope>NUCLEOTIDE SEQUENCE</scope>
    <source>
        <strain evidence="1">AN17-2</strain>
    </source>
</reference>
<gene>
    <name evidence="1" type="primary">cspC</name>
    <name evidence="1" type="ORF">AN2V17_19080</name>
</gene>
<keyword evidence="2" id="KW-1185">Reference proteome</keyword>
<sequence>MNQGTVKWFDAKKGFGFISVEDGDDIFVHFSAIQDEGFKSLEEGDAVQFEVVDGAKGPQAANVSKL</sequence>
<accession>A0ACB5UJP2</accession>
<dbReference type="EMBL" id="BTPU01000028">
    <property type="protein sequence ID" value="GMQ62676.1"/>
    <property type="molecule type" value="Genomic_DNA"/>
</dbReference>
<evidence type="ECO:0000313" key="1">
    <source>
        <dbReference type="EMBL" id="GMQ62676.1"/>
    </source>
</evidence>
<organism evidence="1 2">
    <name type="scientific">Vallitalea maricola</name>
    <dbReference type="NCBI Taxonomy" id="3074433"/>
    <lineage>
        <taxon>Bacteria</taxon>
        <taxon>Bacillati</taxon>
        <taxon>Bacillota</taxon>
        <taxon>Clostridia</taxon>
        <taxon>Lachnospirales</taxon>
        <taxon>Vallitaleaceae</taxon>
        <taxon>Vallitalea</taxon>
    </lineage>
</organism>
<evidence type="ECO:0000313" key="2">
    <source>
        <dbReference type="Proteomes" id="UP001374599"/>
    </source>
</evidence>
<dbReference type="Proteomes" id="UP001374599">
    <property type="component" value="Unassembled WGS sequence"/>
</dbReference>